<protein>
    <submittedName>
        <fullName evidence="3">EGF-like domain-containing protein</fullName>
    </submittedName>
</protein>
<dbReference type="WBParaSite" id="TMUE_1000004815.1">
    <property type="protein sequence ID" value="TMUE_1000004815.1"/>
    <property type="gene ID" value="WBGene00302546"/>
</dbReference>
<name>A0A5S6QCJ5_TRIMR</name>
<evidence type="ECO:0000256" key="1">
    <source>
        <dbReference type="SAM" id="MobiDB-lite"/>
    </source>
</evidence>
<dbReference type="SMART" id="SM00289">
    <property type="entry name" value="WR1"/>
    <property type="match status" value="27"/>
</dbReference>
<proteinExistence type="predicted"/>
<feature type="compositionally biased region" description="Basic and acidic residues" evidence="1">
    <location>
        <begin position="1550"/>
        <end position="1559"/>
    </location>
</feature>
<feature type="region of interest" description="Disordered" evidence="1">
    <location>
        <begin position="1550"/>
        <end position="1583"/>
    </location>
</feature>
<organism evidence="2 3">
    <name type="scientific">Trichuris muris</name>
    <name type="common">Mouse whipworm</name>
    <dbReference type="NCBI Taxonomy" id="70415"/>
    <lineage>
        <taxon>Eukaryota</taxon>
        <taxon>Metazoa</taxon>
        <taxon>Ecdysozoa</taxon>
        <taxon>Nematoda</taxon>
        <taxon>Enoplea</taxon>
        <taxon>Dorylaimia</taxon>
        <taxon>Trichinellida</taxon>
        <taxon>Trichuridae</taxon>
        <taxon>Trichuris</taxon>
    </lineage>
</organism>
<dbReference type="InterPro" id="IPR006150">
    <property type="entry name" value="Cys_repeat_1"/>
</dbReference>
<dbReference type="PANTHER" id="PTHR46339:SF11">
    <property type="entry name" value="BPTI_KUNITZ INHIBITOR DOMAIN-CONTAINING PROTEIN"/>
    <property type="match status" value="1"/>
</dbReference>
<sequence>MISRRLGCARPVTDVVPTTLTKGAASCWFVDWRNPCRHGGASRVHFFCLSSPAQRCLLYIGSTGFQVLNVTVALSLIFRLSSALESACPKGTSPYSRDGIVQECTPGKPETCATNGICYYDGPEDRYICCVPAKEVRGHGVTTVELVESTTGVCPPGEKVHMDGRTGQPKTCSSASDCPRPFACSGAQGKARYCCLHIGRIEPPPVGCPWGTRPLKDGKNQNIPCRTSEPNSCPGDTLCYQDSVTKLNYCCGKDPGRGCPSGAKPLEVNKRTMNCVPGDQQAKCPSPAVCHWSYLTDNFQCCQKDNGCPDGMEPLYNLAGSPQRCKRAETSGCPLRYTCHFNFWLADYQCCSTSRGANATLKGVRLRKRFLEHRCLKSPAGSQPVGFGFPGYYWLCSWLTSMLGYCPVGTVAHIDPTSKSPTLCSVNQPYDCPPEYTCHTVGSTTGLCCGRMGQCPFGATPQTDAQGKARSCLAGDPEGCSPPGRCLQAVGGPTGQHLCCVSGSKPLSATCPVGYALEDGVVKLCSPSYHSCKATSSCLSSPGQTNVYLCCQPAGPAPSQYRCPAGFTSVSQQPILCRPSQLQTCPSNSLCLEAVGYHGIHLCCVQSTALAAHCPHGYSLQDGIIVECRAGAVACHSGAYCMQSVILPSLSICCVKETTFAQCPAGFRLQRQGVYQCTPGVTSTCDPDSLCLLSVAKDKFICCTPAATYQLALCPTGWLMEGTTAKPCTPLNPVACAAGSSCLAALGLSNVFICCTKPPAAIKHYTCPQRMIIHLVNGRPVVCTAFQSVCPDGTFCVPAANDPQVNICCRPANIQLACPLGSTIYQIDLNPVICNPVTGVPCPLGYSCQSAVNAPNQYICCSIRQPVLYSCPGGGVPYKVQNTVYQCSYAEHKPCPSQYSCVPAIGVPSILICCPGVTVFKCPSRFDAVLTSQNLNIFCQTAGQTCPSQSQCLSSVENTQIRICCKPTSSEAFCPVPMVPLYINGQVQFCFGPGSSCPVAGYICVASTVLIDQYVCCSSSTELTETCANGQPAYKPSSVPFYCDPTLQQCPAQYECLPSKVSGRFLCCLSVAIGQWMCQSGRQPYPDASKPLFCSAESPSCPVGTVCEPSNVPTFSVCCFSGLPTQKAKCPDGWSSVTTDTDPPQCKGVADTSCPHNGQCVQSDQPNLFVCCRWLFGGTIGCQSGQLPLLLGAGKPQLCTQANPLCPAGYTCQLSTLPNTYICCKQPTVGSLLLCPDGSVPFKQDGVVFRCSAMVPCPSPYTCQTAVGSLEQVCCQPGGGGVVTNVCGPAQQVYVVNDVPQRCQVKSPACPAGFSCQQGEQEIESYFCCQSPACPTGTALLNTNGRPRFCNPSYSSCPVGSFCQESMNLSGNYVCCMPSGGVLHLALCIGRETYLFANGNPKQCSVNEICPMEYECSSFTTTGQSLCCSSVTAVSTWRMCPNGDPYRDPITKQFHYCSKTNYACPQGFVCNQMSTTGPSGEQYLCCSAKAACQQGWLPYIDRLTNRPNRCSPNDLKACNPPGPPYKCQQSTVPGEYLCCIESKIAMSEVRATRSTDEGAAHSSSSSGAGSGSKRKLSCPRGNG</sequence>
<dbReference type="STRING" id="70415.A0A5S6QCJ5"/>
<evidence type="ECO:0000313" key="3">
    <source>
        <dbReference type="WBParaSite" id="TMUE_1000004815.1"/>
    </source>
</evidence>
<reference evidence="3" key="1">
    <citation type="submission" date="2019-12" db="UniProtKB">
        <authorList>
            <consortium name="WormBaseParasite"/>
        </authorList>
    </citation>
    <scope>IDENTIFICATION</scope>
</reference>
<dbReference type="Proteomes" id="UP000046395">
    <property type="component" value="Unassembled WGS sequence"/>
</dbReference>
<dbReference type="InterPro" id="IPR028150">
    <property type="entry name" value="Lustrin_cystein"/>
</dbReference>
<dbReference type="PANTHER" id="PTHR46339">
    <property type="entry name" value="PROTEIN CBG15282-RELATED"/>
    <property type="match status" value="1"/>
</dbReference>
<keyword evidence="2" id="KW-1185">Reference proteome</keyword>
<evidence type="ECO:0000313" key="2">
    <source>
        <dbReference type="Proteomes" id="UP000046395"/>
    </source>
</evidence>
<accession>A0A5S6QCJ5</accession>
<dbReference type="Pfam" id="PF14625">
    <property type="entry name" value="Lustrin_cystein"/>
    <property type="match status" value="20"/>
</dbReference>
<dbReference type="InterPro" id="IPR053014">
    <property type="entry name" value="Cuticle_assoc_divergent"/>
</dbReference>